<sequence length="672" mass="72140">MMVAAKWLQQLSWLEVLVHNPRGPSGPTGESSGVSLLSLSQAVHCLVAGSLRPGAKEDVLLVGMATALLAYDVENNADLFFREVPDGANCITTGYLGTLRNPVVLVGGNCSIQGYDHEGKDVFWTVTGDNVRALALYDYLKDGLNEVDGRHVTTGEVVFRDAFPHGVAGIVQADYCGDGREELIVCSVNGEVRGYLPTTAELRQQIVDATFEQDTVRELSQKKQMLQLEMRNYEGQAKTASGTPKGTTDQRYGTISAATQLKTLLAINSGTADISPHVEVALKTNNETVIHAVMLFAEGIFSGESFVHHPKDDAVTSEASIPLFPTKDQAVDLHLKVFVGQKKSKHFHVFEVSRQLPKFAMYLLVDEARTKKPTGSVRFKLAERPQRGAPVKAGVWRVASPRTPSHAGSPAHVWLCVAFPCPGKRASWWLSRARVKVKENLSYADAKKRFSFLSKGGYAEVVRRVPAPRSETKATQVSPEILVADLRAPSPQQGQHAAPLGKDGPAIAVPALPFKTVTKGQQAPPPRGEGAPADSSGQDRPAPAAPVNTGRTPMEEKKRGPQPQSMERQPGTKELRGSHAASLSGNEVEQMDGVEPLPSTSTTLPPGSGRGRGSGPRGTDPPRPAGKFACGAQESTGTALSAPSSTPGSDQDEMEWQTTKKQKSKKPVTPPK</sequence>
<keyword evidence="2" id="KW-1185">Reference proteome</keyword>
<reference evidence="1 2" key="1">
    <citation type="journal article" date="2020" name="Cell">
        <title>Large-Scale Comparative Analyses of Tick Genomes Elucidate Their Genetic Diversity and Vector Capacities.</title>
        <authorList>
            <consortium name="Tick Genome and Microbiome Consortium (TIGMIC)"/>
            <person name="Jia N."/>
            <person name="Wang J."/>
            <person name="Shi W."/>
            <person name="Du L."/>
            <person name="Sun Y."/>
            <person name="Zhan W."/>
            <person name="Jiang J.F."/>
            <person name="Wang Q."/>
            <person name="Zhang B."/>
            <person name="Ji P."/>
            <person name="Bell-Sakyi L."/>
            <person name="Cui X.M."/>
            <person name="Yuan T.T."/>
            <person name="Jiang B.G."/>
            <person name="Yang W.F."/>
            <person name="Lam T.T."/>
            <person name="Chang Q.C."/>
            <person name="Ding S.J."/>
            <person name="Wang X.J."/>
            <person name="Zhu J.G."/>
            <person name="Ruan X.D."/>
            <person name="Zhao L."/>
            <person name="Wei J.T."/>
            <person name="Ye R.Z."/>
            <person name="Que T.C."/>
            <person name="Du C.H."/>
            <person name="Zhou Y.H."/>
            <person name="Cheng J.X."/>
            <person name="Dai P.F."/>
            <person name="Guo W.B."/>
            <person name="Han X.H."/>
            <person name="Huang E.J."/>
            <person name="Li L.F."/>
            <person name="Wei W."/>
            <person name="Gao Y.C."/>
            <person name="Liu J.Z."/>
            <person name="Shao H.Z."/>
            <person name="Wang X."/>
            <person name="Wang C.C."/>
            <person name="Yang T.C."/>
            <person name="Huo Q.B."/>
            <person name="Li W."/>
            <person name="Chen H.Y."/>
            <person name="Chen S.E."/>
            <person name="Zhou L.G."/>
            <person name="Ni X.B."/>
            <person name="Tian J.H."/>
            <person name="Sheng Y."/>
            <person name="Liu T."/>
            <person name="Pan Y.S."/>
            <person name="Xia L.Y."/>
            <person name="Li J."/>
            <person name="Zhao F."/>
            <person name="Cao W.C."/>
        </authorList>
    </citation>
    <scope>NUCLEOTIDE SEQUENCE [LARGE SCALE GENOMIC DNA]</scope>
    <source>
        <strain evidence="1">Iper-2018</strain>
    </source>
</reference>
<dbReference type="Proteomes" id="UP000805193">
    <property type="component" value="Unassembled WGS sequence"/>
</dbReference>
<evidence type="ECO:0000313" key="2">
    <source>
        <dbReference type="Proteomes" id="UP000805193"/>
    </source>
</evidence>
<accession>A0AC60QK15</accession>
<proteinExistence type="predicted"/>
<gene>
    <name evidence="1" type="ORF">HPB47_018703</name>
</gene>
<dbReference type="EMBL" id="JABSTQ010007949">
    <property type="protein sequence ID" value="KAG0435065.1"/>
    <property type="molecule type" value="Genomic_DNA"/>
</dbReference>
<protein>
    <submittedName>
        <fullName evidence="1">Uncharacterized protein</fullName>
    </submittedName>
</protein>
<organism evidence="1 2">
    <name type="scientific">Ixodes persulcatus</name>
    <name type="common">Taiga tick</name>
    <dbReference type="NCBI Taxonomy" id="34615"/>
    <lineage>
        <taxon>Eukaryota</taxon>
        <taxon>Metazoa</taxon>
        <taxon>Ecdysozoa</taxon>
        <taxon>Arthropoda</taxon>
        <taxon>Chelicerata</taxon>
        <taxon>Arachnida</taxon>
        <taxon>Acari</taxon>
        <taxon>Parasitiformes</taxon>
        <taxon>Ixodida</taxon>
        <taxon>Ixodoidea</taxon>
        <taxon>Ixodidae</taxon>
        <taxon>Ixodinae</taxon>
        <taxon>Ixodes</taxon>
    </lineage>
</organism>
<evidence type="ECO:0000313" key="1">
    <source>
        <dbReference type="EMBL" id="KAG0435065.1"/>
    </source>
</evidence>
<name>A0AC60QK15_IXOPE</name>
<comment type="caution">
    <text evidence="1">The sequence shown here is derived from an EMBL/GenBank/DDBJ whole genome shotgun (WGS) entry which is preliminary data.</text>
</comment>